<dbReference type="PANTHER" id="PTHR10589:SF16">
    <property type="entry name" value="UBIQUITIN CARBOXYL-TERMINAL HYDROLASE ISOZYME L5"/>
    <property type="match status" value="1"/>
</dbReference>
<dbReference type="Proteomes" id="UP000308730">
    <property type="component" value="Unassembled WGS sequence"/>
</dbReference>
<evidence type="ECO:0000256" key="9">
    <source>
        <dbReference type="SAM" id="MobiDB-lite"/>
    </source>
</evidence>
<protein>
    <recommendedName>
        <fullName evidence="3 8">ubiquitinyl hydrolase 1</fullName>
        <ecNumber evidence="3 8">3.4.19.12</ecNumber>
    </recommendedName>
</protein>
<dbReference type="PANTHER" id="PTHR10589">
    <property type="entry name" value="UBIQUITIN CARBOXYL-TERMINAL HYDROLASE"/>
    <property type="match status" value="1"/>
</dbReference>
<feature type="active site" description="Nucleophile" evidence="8">
    <location>
        <position position="100"/>
    </location>
</feature>
<feature type="site" description="Important for enzyme activity" evidence="8">
    <location>
        <position position="224"/>
    </location>
</feature>
<dbReference type="Pfam" id="PF01088">
    <property type="entry name" value="Peptidase_C12"/>
    <property type="match status" value="1"/>
</dbReference>
<reference evidence="11 12" key="1">
    <citation type="submission" date="2019-02" db="EMBL/GenBank/DDBJ databases">
        <title>Genome sequencing of the rare red list fungi Antrodiella citrinella (Flaviporus citrinellus).</title>
        <authorList>
            <person name="Buettner E."/>
            <person name="Kellner H."/>
        </authorList>
    </citation>
    <scope>NUCLEOTIDE SEQUENCE [LARGE SCALE GENOMIC DNA]</scope>
    <source>
        <strain evidence="11 12">DSM 108506</strain>
    </source>
</reference>
<feature type="domain" description="UCH catalytic" evidence="10">
    <location>
        <begin position="17"/>
        <end position="278"/>
    </location>
</feature>
<evidence type="ECO:0000256" key="1">
    <source>
        <dbReference type="ARBA" id="ARBA00000707"/>
    </source>
</evidence>
<feature type="region of interest" description="Disordered" evidence="9">
    <location>
        <begin position="164"/>
        <end position="206"/>
    </location>
</feature>
<evidence type="ECO:0000259" key="10">
    <source>
        <dbReference type="PROSITE" id="PS52048"/>
    </source>
</evidence>
<evidence type="ECO:0000256" key="7">
    <source>
        <dbReference type="ARBA" id="ARBA00022807"/>
    </source>
</evidence>
<keyword evidence="7 8" id="KW-0788">Thiol protease</keyword>
<dbReference type="GO" id="GO:0006511">
    <property type="term" value="P:ubiquitin-dependent protein catabolic process"/>
    <property type="evidence" value="ECO:0007669"/>
    <property type="project" value="UniProtKB-UniRule"/>
</dbReference>
<keyword evidence="4 8" id="KW-0645">Protease</keyword>
<dbReference type="EC" id="3.4.19.12" evidence="3 8"/>
<gene>
    <name evidence="11" type="ORF">EUX98_g1490</name>
</gene>
<keyword evidence="6 8" id="KW-0378">Hydrolase</keyword>
<accession>A0A4V3XJE6</accession>
<dbReference type="PROSITE" id="PS52048">
    <property type="entry name" value="UCH_DOMAIN"/>
    <property type="match status" value="1"/>
</dbReference>
<comment type="catalytic activity">
    <reaction evidence="1 8">
        <text>Thiol-dependent hydrolysis of ester, thioester, amide, peptide and isopeptide bonds formed by the C-terminal Gly of ubiquitin (a 76-residue protein attached to proteins as an intracellular targeting signal).</text>
        <dbReference type="EC" id="3.4.19.12"/>
    </reaction>
</comment>
<evidence type="ECO:0000256" key="5">
    <source>
        <dbReference type="ARBA" id="ARBA00022786"/>
    </source>
</evidence>
<comment type="caution">
    <text evidence="11">The sequence shown here is derived from an EMBL/GenBank/DDBJ whole genome shotgun (WGS) entry which is preliminary data.</text>
</comment>
<dbReference type="EMBL" id="SGPM01000017">
    <property type="protein sequence ID" value="THH32703.1"/>
    <property type="molecule type" value="Genomic_DNA"/>
</dbReference>
<feature type="compositionally biased region" description="Basic residues" evidence="9">
    <location>
        <begin position="183"/>
        <end position="199"/>
    </location>
</feature>
<sequence length="450" mass="50022">MDAEAGDDVEIDLVGAPFAVLESDPGLFTMLLRKLGVEGLEVTEVYDIAPWAIDHLNPRGLIFCYLCPDATESGEDELYDGPDLDAEDVWFAHQLTDDACASQALLNVIFNCEGIELGDNLNMFLEDTRKMSPEMKGLSITNSSAIRDAHNSFARPVDVHASRHAAASKAAKNAKRKAETSAPKRKTGKPTSAKRKKPQKSNDKQDSFHFIGYVPCGGKVWELDGLRFSGPLEVGDVPPGSNWTDVVRPALRMRMQRYISADDAAVNDIRYSLLAIVDDKFCKASDEMEMLKRERLALERRLQECHSDEWSGQVDKALHDGVTETFTTSAHPASNGPTFSKDFGSRKMEKEIAILDMPVRSVPAAWEKCVQSAMSVKMTIDEEVEKSKNANVEHINRVFDYEPFFESFITSMHNEGLLTSILSPHKAKKSKRPQPPYCVIVMFFGIASPL</sequence>
<evidence type="ECO:0000256" key="6">
    <source>
        <dbReference type="ARBA" id="ARBA00022801"/>
    </source>
</evidence>
<evidence type="ECO:0000256" key="4">
    <source>
        <dbReference type="ARBA" id="ARBA00022670"/>
    </source>
</evidence>
<feature type="site" description="Transition state stabilizer" evidence="8">
    <location>
        <position position="94"/>
    </location>
</feature>
<dbReference type="GO" id="GO:0016579">
    <property type="term" value="P:protein deubiquitination"/>
    <property type="evidence" value="ECO:0007669"/>
    <property type="project" value="TreeGrafter"/>
</dbReference>
<evidence type="ECO:0000256" key="3">
    <source>
        <dbReference type="ARBA" id="ARBA00012759"/>
    </source>
</evidence>
<dbReference type="OrthoDB" id="1924260at2759"/>
<dbReference type="InterPro" id="IPR036959">
    <property type="entry name" value="Peptidase_C12_UCH_sf"/>
</dbReference>
<dbReference type="InterPro" id="IPR001578">
    <property type="entry name" value="Peptidase_C12_UCH"/>
</dbReference>
<evidence type="ECO:0000313" key="11">
    <source>
        <dbReference type="EMBL" id="THH32703.1"/>
    </source>
</evidence>
<dbReference type="AlphaFoldDB" id="A0A4V3XJE6"/>
<dbReference type="SUPFAM" id="SSF54001">
    <property type="entry name" value="Cysteine proteinases"/>
    <property type="match status" value="1"/>
</dbReference>
<dbReference type="InterPro" id="IPR038765">
    <property type="entry name" value="Papain-like_cys_pep_sf"/>
</dbReference>
<feature type="active site" description="Proton donor" evidence="8">
    <location>
        <position position="209"/>
    </location>
</feature>
<keyword evidence="12" id="KW-1185">Reference proteome</keyword>
<comment type="similarity">
    <text evidence="2 8">Belongs to the peptidase C12 family.</text>
</comment>
<evidence type="ECO:0000256" key="2">
    <source>
        <dbReference type="ARBA" id="ARBA00009326"/>
    </source>
</evidence>
<evidence type="ECO:0000313" key="12">
    <source>
        <dbReference type="Proteomes" id="UP000308730"/>
    </source>
</evidence>
<proteinExistence type="inferred from homology"/>
<evidence type="ECO:0000256" key="8">
    <source>
        <dbReference type="PROSITE-ProRule" id="PRU01393"/>
    </source>
</evidence>
<organism evidence="11 12">
    <name type="scientific">Antrodiella citrinella</name>
    <dbReference type="NCBI Taxonomy" id="2447956"/>
    <lineage>
        <taxon>Eukaryota</taxon>
        <taxon>Fungi</taxon>
        <taxon>Dikarya</taxon>
        <taxon>Basidiomycota</taxon>
        <taxon>Agaricomycotina</taxon>
        <taxon>Agaricomycetes</taxon>
        <taxon>Polyporales</taxon>
        <taxon>Steccherinaceae</taxon>
        <taxon>Antrodiella</taxon>
    </lineage>
</organism>
<dbReference type="GO" id="GO:0005737">
    <property type="term" value="C:cytoplasm"/>
    <property type="evidence" value="ECO:0007669"/>
    <property type="project" value="TreeGrafter"/>
</dbReference>
<keyword evidence="5 8" id="KW-0833">Ubl conjugation pathway</keyword>
<name>A0A4V3XJE6_9APHY</name>
<dbReference type="GO" id="GO:0004843">
    <property type="term" value="F:cysteine-type deubiquitinase activity"/>
    <property type="evidence" value="ECO:0007669"/>
    <property type="project" value="UniProtKB-UniRule"/>
</dbReference>
<dbReference type="Gene3D" id="3.40.532.10">
    <property type="entry name" value="Peptidase C12, ubiquitin carboxyl-terminal hydrolase"/>
    <property type="match status" value="1"/>
</dbReference>